<name>A0A2C6A5J0_FUSNP</name>
<keyword evidence="1" id="KW-0175">Coiled coil</keyword>
<sequence>MDNINQRKKYLEELLIEVGFLKKEDNQWENEKDKMCKRKHKVLEYSDKIKNEFLDFMLDLKENSQEKLIVNKFRKEEKKNKNHKFYDDLFKEAFDVNKNNFYLILLNKIEEISHYKDIKSKFYKIRNNEDIGYILKDLRKYIRNNKIIFDNAKNDFHKITYLEKIMILKQDLEFILCGNDCKFWLEYLFKDQYKQLMYFDTFQQLIVYDVINDRVPKKNMEINYNKMCEFLDKFINFLESNPEKPSKMKKESSTIFIDFFCFLILREGLLKDMEVLKIRDNIKEDVYKEIKPLEKRIQFLNHVLETAKNEKDIINKEKEKYTDNEKESIECFDIQIDCNNFIELEELQNKINKDTLTVSLNACRELIKDFNLTQGNKAEIIYGKSKVNNFNEKMENLENILETFPFFSKENLQVKKALISNIQNDNKPISPLRKTLKSLLEDEELRQSETVIKNVRLRITKGLFEEKRNGEGFKKSIILEKKINKILMNIYSIKNRELREKYLNKFIDNFFEEIVKIYEDREVLTTKEIKNLVEKQKFYETWGGDIPEIDMMYCPLRNN</sequence>
<evidence type="ECO:0000313" key="3">
    <source>
        <dbReference type="Proteomes" id="UP000224182"/>
    </source>
</evidence>
<gene>
    <name evidence="2" type="ORF">CBG54_07985</name>
</gene>
<protein>
    <submittedName>
        <fullName evidence="2">Uncharacterized protein</fullName>
    </submittedName>
</protein>
<evidence type="ECO:0000256" key="1">
    <source>
        <dbReference type="SAM" id="Coils"/>
    </source>
</evidence>
<organism evidence="2 3">
    <name type="scientific">Fusobacterium nucleatum subsp. polymorphum</name>
    <name type="common">Fusobacterium polymorphum</name>
    <dbReference type="NCBI Taxonomy" id="76857"/>
    <lineage>
        <taxon>Bacteria</taxon>
        <taxon>Fusobacteriati</taxon>
        <taxon>Fusobacteriota</taxon>
        <taxon>Fusobacteriia</taxon>
        <taxon>Fusobacteriales</taxon>
        <taxon>Fusobacteriaceae</taxon>
        <taxon>Fusobacterium</taxon>
    </lineage>
</organism>
<proteinExistence type="predicted"/>
<accession>A0A2C6A5J0</accession>
<feature type="coiled-coil region" evidence="1">
    <location>
        <begin position="290"/>
        <end position="324"/>
    </location>
</feature>
<dbReference type="EMBL" id="NIRN01000001">
    <property type="protein sequence ID" value="PHI06970.1"/>
    <property type="molecule type" value="Genomic_DNA"/>
</dbReference>
<dbReference type="Proteomes" id="UP000224182">
    <property type="component" value="Unassembled WGS sequence"/>
</dbReference>
<reference evidence="2 3" key="1">
    <citation type="submission" date="2017-06" db="EMBL/GenBank/DDBJ databases">
        <title>Draft genome sequence of Fusobacterium nucleatum subsp. polymorphum KCOM 1271 (=ChDC F305).</title>
        <authorList>
            <person name="Kook J.-K."/>
            <person name="Park S.-N."/>
            <person name="Lim Y.K."/>
            <person name="Roh H."/>
        </authorList>
    </citation>
    <scope>NUCLEOTIDE SEQUENCE [LARGE SCALE GENOMIC DNA]</scope>
    <source>
        <strain evidence="3">KCOM 1271 (ChDC F305)</strain>
    </source>
</reference>
<comment type="caution">
    <text evidence="2">The sequence shown here is derived from an EMBL/GenBank/DDBJ whole genome shotgun (WGS) entry which is preliminary data.</text>
</comment>
<dbReference type="RefSeq" id="WP_098974676.1">
    <property type="nucleotide sequence ID" value="NZ_CP077115.1"/>
</dbReference>
<dbReference type="AlphaFoldDB" id="A0A2C6A5J0"/>
<evidence type="ECO:0000313" key="2">
    <source>
        <dbReference type="EMBL" id="PHI06970.1"/>
    </source>
</evidence>